<organism evidence="6 7">
    <name type="scientific">Brachymonas denitrificans DSM 15123</name>
    <dbReference type="NCBI Taxonomy" id="1121117"/>
    <lineage>
        <taxon>Bacteria</taxon>
        <taxon>Pseudomonadati</taxon>
        <taxon>Pseudomonadota</taxon>
        <taxon>Betaproteobacteria</taxon>
        <taxon>Burkholderiales</taxon>
        <taxon>Comamonadaceae</taxon>
        <taxon>Brachymonas</taxon>
    </lineage>
</organism>
<dbReference type="PANTHER" id="PTHR24173:SF74">
    <property type="entry name" value="ANKYRIN REPEAT DOMAIN-CONTAINING PROTEIN 16"/>
    <property type="match status" value="1"/>
</dbReference>
<evidence type="ECO:0000256" key="1">
    <source>
        <dbReference type="ARBA" id="ARBA00022737"/>
    </source>
</evidence>
<dbReference type="SMART" id="SM00248">
    <property type="entry name" value="ANK"/>
    <property type="match status" value="5"/>
</dbReference>
<evidence type="ECO:0000256" key="3">
    <source>
        <dbReference type="PROSITE-ProRule" id="PRU00023"/>
    </source>
</evidence>
<name>A0A1H8FTX0_9BURK</name>
<dbReference type="SUPFAM" id="SSF48403">
    <property type="entry name" value="Ankyrin repeat"/>
    <property type="match status" value="1"/>
</dbReference>
<evidence type="ECO:0000313" key="7">
    <source>
        <dbReference type="Proteomes" id="UP000199531"/>
    </source>
</evidence>
<dbReference type="STRING" id="1121117.SAMN02745977_01184"/>
<evidence type="ECO:0000256" key="5">
    <source>
        <dbReference type="SAM" id="SignalP"/>
    </source>
</evidence>
<keyword evidence="2 3" id="KW-0040">ANK repeat</keyword>
<feature type="repeat" description="ANK" evidence="3">
    <location>
        <begin position="117"/>
        <end position="149"/>
    </location>
</feature>
<feature type="signal peptide" evidence="5">
    <location>
        <begin position="1"/>
        <end position="19"/>
    </location>
</feature>
<dbReference type="PANTHER" id="PTHR24173">
    <property type="entry name" value="ANKYRIN REPEAT CONTAINING"/>
    <property type="match status" value="1"/>
</dbReference>
<evidence type="ECO:0000313" key="6">
    <source>
        <dbReference type="EMBL" id="SEN35156.1"/>
    </source>
</evidence>
<dbReference type="InterPro" id="IPR002110">
    <property type="entry name" value="Ankyrin_rpt"/>
</dbReference>
<keyword evidence="7" id="KW-1185">Reference proteome</keyword>
<feature type="compositionally biased region" description="Pro residues" evidence="4">
    <location>
        <begin position="241"/>
        <end position="250"/>
    </location>
</feature>
<dbReference type="RefSeq" id="WP_091814993.1">
    <property type="nucleotide sequence ID" value="NZ_FOCW01000001.1"/>
</dbReference>
<feature type="repeat" description="ANK" evidence="3">
    <location>
        <begin position="150"/>
        <end position="182"/>
    </location>
</feature>
<dbReference type="EMBL" id="FOCW01000001">
    <property type="protein sequence ID" value="SEN35156.1"/>
    <property type="molecule type" value="Genomic_DNA"/>
</dbReference>
<keyword evidence="5" id="KW-0732">Signal</keyword>
<dbReference type="OrthoDB" id="198309at2"/>
<dbReference type="Pfam" id="PF12796">
    <property type="entry name" value="Ank_2"/>
    <property type="match status" value="2"/>
</dbReference>
<evidence type="ECO:0000256" key="2">
    <source>
        <dbReference type="ARBA" id="ARBA00023043"/>
    </source>
</evidence>
<feature type="repeat" description="ANK" evidence="3">
    <location>
        <begin position="87"/>
        <end position="115"/>
    </location>
</feature>
<protein>
    <submittedName>
        <fullName evidence="6">Uncharacterized protein</fullName>
    </submittedName>
</protein>
<feature type="chain" id="PRO_5011559645" evidence="5">
    <location>
        <begin position="20"/>
        <end position="259"/>
    </location>
</feature>
<accession>A0A1H8FTX0</accession>
<gene>
    <name evidence="6" type="ORF">SAMN02745977_01184</name>
</gene>
<feature type="region of interest" description="Disordered" evidence="4">
    <location>
        <begin position="206"/>
        <end position="259"/>
    </location>
</feature>
<evidence type="ECO:0000256" key="4">
    <source>
        <dbReference type="SAM" id="MobiDB-lite"/>
    </source>
</evidence>
<reference evidence="6 7" key="1">
    <citation type="submission" date="2016-10" db="EMBL/GenBank/DDBJ databases">
        <authorList>
            <person name="de Groot N.N."/>
        </authorList>
    </citation>
    <scope>NUCLEOTIDE SEQUENCE [LARGE SCALE GENOMIC DNA]</scope>
    <source>
        <strain evidence="6 7">DSM 15123</strain>
    </source>
</reference>
<dbReference type="InterPro" id="IPR036770">
    <property type="entry name" value="Ankyrin_rpt-contain_sf"/>
</dbReference>
<feature type="compositionally biased region" description="Low complexity" evidence="4">
    <location>
        <begin position="218"/>
        <end position="228"/>
    </location>
</feature>
<dbReference type="Gene3D" id="1.25.40.20">
    <property type="entry name" value="Ankyrin repeat-containing domain"/>
    <property type="match status" value="1"/>
</dbReference>
<dbReference type="Pfam" id="PF00023">
    <property type="entry name" value="Ank"/>
    <property type="match status" value="1"/>
</dbReference>
<dbReference type="Proteomes" id="UP000199531">
    <property type="component" value="Unassembled WGS sequence"/>
</dbReference>
<dbReference type="PROSITE" id="PS50088">
    <property type="entry name" value="ANK_REPEAT"/>
    <property type="match status" value="3"/>
</dbReference>
<dbReference type="AlphaFoldDB" id="A0A1H8FTX0"/>
<keyword evidence="1" id="KW-0677">Repeat</keyword>
<proteinExistence type="predicted"/>
<sequence>MKKIIYPIVFSLISTLSLAAPVDDLMVAVKRDSDISARDLIRAGVDVNALDKNGRTALTVAIQEQSAKVLPVLLNARGINLSTPNKYGESPLMMAIISNQTALAKQLIARGAATNKGGWSPLHYAATRGNVEVMRLLLARDAYIDAKAPNLATPLMMAAQFGDEAAVRFLLSRQADPWDRDTRGHTALDYARRGGKEDSIAMIASAQRKRKDPGKVRPLAPLSPASAAELRGEPIPEDPEPIPMIYPPGQEPVTANPLP</sequence>
<dbReference type="PROSITE" id="PS50297">
    <property type="entry name" value="ANK_REP_REGION"/>
    <property type="match status" value="2"/>
</dbReference>